<gene>
    <name evidence="2" type="ORF">Adt_40722</name>
</gene>
<evidence type="ECO:0000256" key="1">
    <source>
        <dbReference type="SAM" id="MobiDB-lite"/>
    </source>
</evidence>
<protein>
    <submittedName>
        <fullName evidence="2">Uncharacterized protein</fullName>
    </submittedName>
</protein>
<feature type="region of interest" description="Disordered" evidence="1">
    <location>
        <begin position="1"/>
        <end position="28"/>
    </location>
</feature>
<keyword evidence="3" id="KW-1185">Reference proteome</keyword>
<reference evidence="3" key="1">
    <citation type="submission" date="2024-07" db="EMBL/GenBank/DDBJ databases">
        <title>Two chromosome-level genome assemblies of Korean endemic species Abeliophyllum distichum and Forsythia ovata (Oleaceae).</title>
        <authorList>
            <person name="Jang H."/>
        </authorList>
    </citation>
    <scope>NUCLEOTIDE SEQUENCE [LARGE SCALE GENOMIC DNA]</scope>
</reference>
<evidence type="ECO:0000313" key="2">
    <source>
        <dbReference type="EMBL" id="KAL2464871.1"/>
    </source>
</evidence>
<feature type="compositionally biased region" description="Basic and acidic residues" evidence="1">
    <location>
        <begin position="1"/>
        <end position="15"/>
    </location>
</feature>
<organism evidence="2 3">
    <name type="scientific">Abeliophyllum distichum</name>
    <dbReference type="NCBI Taxonomy" id="126358"/>
    <lineage>
        <taxon>Eukaryota</taxon>
        <taxon>Viridiplantae</taxon>
        <taxon>Streptophyta</taxon>
        <taxon>Embryophyta</taxon>
        <taxon>Tracheophyta</taxon>
        <taxon>Spermatophyta</taxon>
        <taxon>Magnoliopsida</taxon>
        <taxon>eudicotyledons</taxon>
        <taxon>Gunneridae</taxon>
        <taxon>Pentapetalae</taxon>
        <taxon>asterids</taxon>
        <taxon>lamiids</taxon>
        <taxon>Lamiales</taxon>
        <taxon>Oleaceae</taxon>
        <taxon>Forsythieae</taxon>
        <taxon>Abeliophyllum</taxon>
    </lineage>
</organism>
<proteinExistence type="predicted"/>
<dbReference type="EMBL" id="JBFOLK010000013">
    <property type="protein sequence ID" value="KAL2464871.1"/>
    <property type="molecule type" value="Genomic_DNA"/>
</dbReference>
<dbReference type="Proteomes" id="UP001604336">
    <property type="component" value="Unassembled WGS sequence"/>
</dbReference>
<comment type="caution">
    <text evidence="2">The sequence shown here is derived from an EMBL/GenBank/DDBJ whole genome shotgun (WGS) entry which is preliminary data.</text>
</comment>
<evidence type="ECO:0000313" key="3">
    <source>
        <dbReference type="Proteomes" id="UP001604336"/>
    </source>
</evidence>
<dbReference type="AlphaFoldDB" id="A0ABD1PLT6"/>
<accession>A0ABD1PLT6</accession>
<sequence length="140" mass="16061">MRDAHKARRTEEGRRSSPSLDTGPEKAENFASSAGQRCHFCVSERHEELSISVMEMLPDHPTIAVASVHRYWTQSWEKTIEEAIVYERLQLAEVNLAQEFILAKELFSTFESFDVEEAKSKKLFEDLKAMGLKKTPLESE</sequence>
<name>A0ABD1PLT6_9LAMI</name>